<protein>
    <submittedName>
        <fullName evidence="3">DUF2264 domain-containing protein</fullName>
    </submittedName>
</protein>
<name>A0ABP6Z832_9ACTN</name>
<sequence length="602" mass="65383">MTNPLAGNPLRTRADLQEAVRDLCTPLAPAFSPGGARVRLGSTGASFDDTAAELEGFARPLWGLAPLAAGGGHFDGWETYRRGLESGSDPGGPEFWGDPVDRDQRLVEMAAIGFALALVPEQVWEPLARPARDNLVRWLSQINQRGTPDNNWLFFRVLVNLGLARIGAAHDPTATGEALDRLESFSLGDGWYSDGPTTQRDYYIPFAMHFYGLIYATLAPGDVERAARFRERAALFARDFAHWFTRDGAAVPYGRSLTYRFAQGAFWGALAFADVEALPWGVLKGLALRHLRWWSRRPIFQPGSTLSIGYGYPNLIMAEGYNSPGSPYWALKFFLPLALPGDHAFWQAEEAALPELPQVHAMPQAGMVIIRDRGGRHVTALAGGTQWAEWGPRHAAEKYAKFAYSSAFAFSVPAGGHGLAQAAADNMLALSDDGVHYRVRERSVEAAADGDALRSLWRPMPGVEVETWLLPSPPWHLRVHRLRCERPVDSAEGGFAVGRDGIEPLETAGAAWAVGPSGGSGLLDLPGASSDARDGRVILTEPNTNLINPGTVLPTLVARHDPGEHWLACAVLADPDGDAWRSAWAQPPVLPAWVAERATGTR</sequence>
<accession>A0ABP6Z832</accession>
<reference evidence="4" key="1">
    <citation type="journal article" date="2019" name="Int. J. Syst. Evol. Microbiol.">
        <title>The Global Catalogue of Microorganisms (GCM) 10K type strain sequencing project: providing services to taxonomists for standard genome sequencing and annotation.</title>
        <authorList>
            <consortium name="The Broad Institute Genomics Platform"/>
            <consortium name="The Broad Institute Genome Sequencing Center for Infectious Disease"/>
            <person name="Wu L."/>
            <person name="Ma J."/>
        </authorList>
    </citation>
    <scope>NUCLEOTIDE SEQUENCE [LARGE SCALE GENOMIC DNA]</scope>
    <source>
        <strain evidence="4">JCM 17326</strain>
    </source>
</reference>
<dbReference type="EMBL" id="BAABDQ010000034">
    <property type="protein sequence ID" value="GAA3599475.1"/>
    <property type="molecule type" value="Genomic_DNA"/>
</dbReference>
<dbReference type="Pfam" id="PF10022">
    <property type="entry name" value="DUF2264"/>
    <property type="match status" value="1"/>
</dbReference>
<dbReference type="Proteomes" id="UP001500630">
    <property type="component" value="Unassembled WGS sequence"/>
</dbReference>
<evidence type="ECO:0000313" key="3">
    <source>
        <dbReference type="EMBL" id="GAA3599475.1"/>
    </source>
</evidence>
<gene>
    <name evidence="3" type="ORF">GCM10022419_099090</name>
</gene>
<dbReference type="RefSeq" id="WP_345572984.1">
    <property type="nucleotide sequence ID" value="NZ_BAABDQ010000034.1"/>
</dbReference>
<evidence type="ECO:0000259" key="2">
    <source>
        <dbReference type="Pfam" id="PF20938"/>
    </source>
</evidence>
<dbReference type="Pfam" id="PF20938">
    <property type="entry name" value="DUF2264_C"/>
    <property type="match status" value="1"/>
</dbReference>
<feature type="domain" description="DUF2264" evidence="2">
    <location>
        <begin position="357"/>
        <end position="596"/>
    </location>
</feature>
<evidence type="ECO:0000313" key="4">
    <source>
        <dbReference type="Proteomes" id="UP001500630"/>
    </source>
</evidence>
<dbReference type="InterPro" id="IPR049237">
    <property type="entry name" value="DUF2264_C"/>
</dbReference>
<dbReference type="InterPro" id="IPR049349">
    <property type="entry name" value="DUF2264_N"/>
</dbReference>
<keyword evidence="4" id="KW-1185">Reference proteome</keyword>
<dbReference type="PANTHER" id="PTHR35339">
    <property type="entry name" value="LINALOOL DEHYDRATASE_ISOMERASE DOMAIN-CONTAINING PROTEIN"/>
    <property type="match status" value="1"/>
</dbReference>
<dbReference type="InterPro" id="IPR016624">
    <property type="entry name" value="UCP014753"/>
</dbReference>
<proteinExistence type="predicted"/>
<organism evidence="3 4">
    <name type="scientific">Nonomuraea rosea</name>
    <dbReference type="NCBI Taxonomy" id="638574"/>
    <lineage>
        <taxon>Bacteria</taxon>
        <taxon>Bacillati</taxon>
        <taxon>Actinomycetota</taxon>
        <taxon>Actinomycetes</taxon>
        <taxon>Streptosporangiales</taxon>
        <taxon>Streptosporangiaceae</taxon>
        <taxon>Nonomuraea</taxon>
    </lineage>
</organism>
<comment type="caution">
    <text evidence="3">The sequence shown here is derived from an EMBL/GenBank/DDBJ whole genome shotgun (WGS) entry which is preliminary data.</text>
</comment>
<dbReference type="PANTHER" id="PTHR35339:SF4">
    <property type="entry name" value="LINALOOL DEHYDRATASE_ISOMERASE DOMAIN-CONTAINING PROTEIN"/>
    <property type="match status" value="1"/>
</dbReference>
<feature type="domain" description="DUF2264" evidence="1">
    <location>
        <begin position="12"/>
        <end position="351"/>
    </location>
</feature>
<dbReference type="PIRSF" id="PIRSF014753">
    <property type="entry name" value="UCP014753"/>
    <property type="match status" value="1"/>
</dbReference>
<evidence type="ECO:0000259" key="1">
    <source>
        <dbReference type="Pfam" id="PF10022"/>
    </source>
</evidence>